<keyword evidence="9" id="KW-1185">Reference proteome</keyword>
<feature type="transmembrane region" description="Helical" evidence="6">
    <location>
        <begin position="52"/>
        <end position="69"/>
    </location>
</feature>
<dbReference type="InterPro" id="IPR036259">
    <property type="entry name" value="MFS_trans_sf"/>
</dbReference>
<dbReference type="Proteomes" id="UP000542813">
    <property type="component" value="Unassembled WGS sequence"/>
</dbReference>
<keyword evidence="2 6" id="KW-0812">Transmembrane</keyword>
<dbReference type="PANTHER" id="PTHR42718">
    <property type="entry name" value="MAJOR FACILITATOR SUPERFAMILY MULTIDRUG TRANSPORTER MFSC"/>
    <property type="match status" value="1"/>
</dbReference>
<protein>
    <submittedName>
        <fullName evidence="8">EmrB/QacA subfamily drug resistance transporter</fullName>
    </submittedName>
</protein>
<feature type="transmembrane region" description="Helical" evidence="6">
    <location>
        <begin position="171"/>
        <end position="192"/>
    </location>
</feature>
<keyword evidence="3 6" id="KW-1133">Transmembrane helix</keyword>
<comment type="subcellular location">
    <subcellularLocation>
        <location evidence="1">Cell membrane</location>
        <topology evidence="1">Multi-pass membrane protein</topology>
    </subcellularLocation>
</comment>
<feature type="transmembrane region" description="Helical" evidence="6">
    <location>
        <begin position="144"/>
        <end position="165"/>
    </location>
</feature>
<dbReference type="GO" id="GO:0005886">
    <property type="term" value="C:plasma membrane"/>
    <property type="evidence" value="ECO:0007669"/>
    <property type="project" value="UniProtKB-SubCell"/>
</dbReference>
<sequence length="527" mass="55248">MTVSTPTARMSPLVMVSMILAVSMSFIDQTIVAIASPDLQNDLGLTSNQGEWVINAYLVALAATFALGGRIADAWGPRRMVLVGVAGFAITSALCGATPDTSWAEAWLITARAAQGVFAAVLLPAAISIVYGSAAPERRGRSMAMFFGLTGAFTALGPILGSYLLEWSWRVIFWINLPVAAAALITVTLAPITRERRPGRIDWVGAVLVAAGMALSVIGFSQSAVWGWDSVRTWACLVAGALVLVVFVLVERRRQPPLIRLDIFRLRGFRVDSGVLFFAMVGFVPVSYFLSVYGAVSLGLDANGVSILLLLYFLGFLLAAQVGGRIFDARGAKPTILLGCLVGVAGYVWWATQVTTLNASDQHHPLLLAGAGIGFLLGPSSADAVSRTHDASYGEVTGINQTIRNYGSALGFAVLGTIATHVFTDRFASSLVGLGVGRGTADDLARRAAASGGGERDLSQVPASARRAVEQAVAADFAQGMRAVLIGMAVALGVAFLIALRHPGDRPAQEDAAAERDAATSTPAEQA</sequence>
<accession>A0A7W9GQJ4</accession>
<feature type="transmembrane region" description="Helical" evidence="6">
    <location>
        <begin position="231"/>
        <end position="250"/>
    </location>
</feature>
<evidence type="ECO:0000256" key="5">
    <source>
        <dbReference type="SAM" id="MobiDB-lite"/>
    </source>
</evidence>
<evidence type="ECO:0000256" key="6">
    <source>
        <dbReference type="SAM" id="Phobius"/>
    </source>
</evidence>
<feature type="compositionally biased region" description="Basic and acidic residues" evidence="5">
    <location>
        <begin position="507"/>
        <end position="518"/>
    </location>
</feature>
<evidence type="ECO:0000256" key="4">
    <source>
        <dbReference type="ARBA" id="ARBA00023136"/>
    </source>
</evidence>
<dbReference type="CDD" id="cd17321">
    <property type="entry name" value="MFS_MMR_MDR_like"/>
    <property type="match status" value="1"/>
</dbReference>
<dbReference type="PROSITE" id="PS50850">
    <property type="entry name" value="MFS"/>
    <property type="match status" value="1"/>
</dbReference>
<dbReference type="EMBL" id="JACHMM010000001">
    <property type="protein sequence ID" value="MBB5788190.1"/>
    <property type="molecule type" value="Genomic_DNA"/>
</dbReference>
<name>A0A7W9GQJ4_9ACTN</name>
<feature type="domain" description="Major facilitator superfamily (MFS) profile" evidence="7">
    <location>
        <begin position="14"/>
        <end position="506"/>
    </location>
</feature>
<keyword evidence="4 6" id="KW-0472">Membrane</keyword>
<dbReference type="InterPro" id="IPR011701">
    <property type="entry name" value="MFS"/>
</dbReference>
<comment type="caution">
    <text evidence="8">The sequence shown here is derived from an EMBL/GenBank/DDBJ whole genome shotgun (WGS) entry which is preliminary data.</text>
</comment>
<feature type="transmembrane region" description="Helical" evidence="6">
    <location>
        <begin position="483"/>
        <end position="500"/>
    </location>
</feature>
<feature type="transmembrane region" description="Helical" evidence="6">
    <location>
        <begin position="111"/>
        <end position="132"/>
    </location>
</feature>
<evidence type="ECO:0000256" key="1">
    <source>
        <dbReference type="ARBA" id="ARBA00004651"/>
    </source>
</evidence>
<feature type="transmembrane region" description="Helical" evidence="6">
    <location>
        <begin position="335"/>
        <end position="352"/>
    </location>
</feature>
<evidence type="ECO:0000259" key="7">
    <source>
        <dbReference type="PROSITE" id="PS50850"/>
    </source>
</evidence>
<organism evidence="8 9">
    <name type="scientific">Jiangella mangrovi</name>
    <dbReference type="NCBI Taxonomy" id="1524084"/>
    <lineage>
        <taxon>Bacteria</taxon>
        <taxon>Bacillati</taxon>
        <taxon>Actinomycetota</taxon>
        <taxon>Actinomycetes</taxon>
        <taxon>Jiangellales</taxon>
        <taxon>Jiangellaceae</taxon>
        <taxon>Jiangella</taxon>
    </lineage>
</organism>
<evidence type="ECO:0000313" key="8">
    <source>
        <dbReference type="EMBL" id="MBB5788190.1"/>
    </source>
</evidence>
<feature type="transmembrane region" description="Helical" evidence="6">
    <location>
        <begin position="81"/>
        <end position="99"/>
    </location>
</feature>
<dbReference type="AlphaFoldDB" id="A0A7W9GQJ4"/>
<feature type="transmembrane region" description="Helical" evidence="6">
    <location>
        <begin position="302"/>
        <end position="323"/>
    </location>
</feature>
<dbReference type="RefSeq" id="WP_221440959.1">
    <property type="nucleotide sequence ID" value="NZ_JACHMM010000001.1"/>
</dbReference>
<dbReference type="PANTHER" id="PTHR42718:SF49">
    <property type="entry name" value="EXPORT PROTEIN"/>
    <property type="match status" value="1"/>
</dbReference>
<feature type="transmembrane region" description="Helical" evidence="6">
    <location>
        <begin position="204"/>
        <end position="225"/>
    </location>
</feature>
<evidence type="ECO:0000313" key="9">
    <source>
        <dbReference type="Proteomes" id="UP000542813"/>
    </source>
</evidence>
<reference evidence="8 9" key="1">
    <citation type="submission" date="2020-08" db="EMBL/GenBank/DDBJ databases">
        <title>Sequencing the genomes of 1000 actinobacteria strains.</title>
        <authorList>
            <person name="Klenk H.-P."/>
        </authorList>
    </citation>
    <scope>NUCLEOTIDE SEQUENCE [LARGE SCALE GENOMIC DNA]</scope>
    <source>
        <strain evidence="8 9">DSM 102122</strain>
    </source>
</reference>
<feature type="transmembrane region" description="Helical" evidence="6">
    <location>
        <begin position="364"/>
        <end position="385"/>
    </location>
</feature>
<gene>
    <name evidence="8" type="ORF">HD601_002765</name>
</gene>
<feature type="transmembrane region" description="Helical" evidence="6">
    <location>
        <begin position="271"/>
        <end position="296"/>
    </location>
</feature>
<feature type="transmembrane region" description="Helical" evidence="6">
    <location>
        <begin position="406"/>
        <end position="424"/>
    </location>
</feature>
<dbReference type="SUPFAM" id="SSF103473">
    <property type="entry name" value="MFS general substrate transporter"/>
    <property type="match status" value="1"/>
</dbReference>
<dbReference type="Pfam" id="PF07690">
    <property type="entry name" value="MFS_1"/>
    <property type="match status" value="1"/>
</dbReference>
<evidence type="ECO:0000256" key="3">
    <source>
        <dbReference type="ARBA" id="ARBA00022989"/>
    </source>
</evidence>
<feature type="region of interest" description="Disordered" evidence="5">
    <location>
        <begin position="507"/>
        <end position="527"/>
    </location>
</feature>
<dbReference type="InterPro" id="IPR020846">
    <property type="entry name" value="MFS_dom"/>
</dbReference>
<feature type="transmembrane region" description="Helical" evidence="6">
    <location>
        <begin position="12"/>
        <end position="32"/>
    </location>
</feature>
<evidence type="ECO:0000256" key="2">
    <source>
        <dbReference type="ARBA" id="ARBA00022692"/>
    </source>
</evidence>
<dbReference type="Gene3D" id="1.20.1720.10">
    <property type="entry name" value="Multidrug resistance protein D"/>
    <property type="match status" value="1"/>
</dbReference>
<dbReference type="GO" id="GO:0022857">
    <property type="term" value="F:transmembrane transporter activity"/>
    <property type="evidence" value="ECO:0007669"/>
    <property type="project" value="InterPro"/>
</dbReference>
<proteinExistence type="predicted"/>
<dbReference type="Gene3D" id="1.20.1250.20">
    <property type="entry name" value="MFS general substrate transporter like domains"/>
    <property type="match status" value="1"/>
</dbReference>